<name>A0A2X2BYQ0_PSELU</name>
<dbReference type="EMBL" id="UAUF01000002">
    <property type="protein sequence ID" value="SPY99928.1"/>
    <property type="molecule type" value="Genomic_DNA"/>
</dbReference>
<gene>
    <name evidence="1" type="ORF">NCTC11842_00073</name>
</gene>
<proteinExistence type="predicted"/>
<dbReference type="Proteomes" id="UP000250443">
    <property type="component" value="Unassembled WGS sequence"/>
</dbReference>
<reference evidence="1 2" key="1">
    <citation type="submission" date="2018-06" db="EMBL/GenBank/DDBJ databases">
        <authorList>
            <consortium name="Pathogen Informatics"/>
            <person name="Doyle S."/>
        </authorList>
    </citation>
    <scope>NUCLEOTIDE SEQUENCE [LARGE SCALE GENOMIC DNA]</scope>
    <source>
        <strain evidence="1 2">NCTC11842</strain>
    </source>
</reference>
<organism evidence="1 2">
    <name type="scientific">Pseudomonas luteola</name>
    <dbReference type="NCBI Taxonomy" id="47886"/>
    <lineage>
        <taxon>Bacteria</taxon>
        <taxon>Pseudomonadati</taxon>
        <taxon>Pseudomonadota</taxon>
        <taxon>Gammaproteobacteria</taxon>
        <taxon>Pseudomonadales</taxon>
        <taxon>Pseudomonadaceae</taxon>
        <taxon>Pseudomonas</taxon>
    </lineage>
</organism>
<protein>
    <submittedName>
        <fullName evidence="1">Uncharacterized protein</fullName>
    </submittedName>
</protein>
<dbReference type="AlphaFoldDB" id="A0A2X2BYQ0"/>
<accession>A0A2X2BYQ0</accession>
<evidence type="ECO:0000313" key="1">
    <source>
        <dbReference type="EMBL" id="SPY99928.1"/>
    </source>
</evidence>
<evidence type="ECO:0000313" key="2">
    <source>
        <dbReference type="Proteomes" id="UP000250443"/>
    </source>
</evidence>
<sequence>MCPSQSADTNGPYIGFDITRVTPELLKSAAVMDDMDEALASIQTECGIESGDVAGLFFSGLEWSDDFGTPWSERSEAERLGWLVSYLDHECMYRKACDRS</sequence>